<dbReference type="PANTHER" id="PTHR33689:SF1">
    <property type="entry name" value="FAS-BINDING FACTOR 1"/>
    <property type="match status" value="1"/>
</dbReference>
<evidence type="ECO:0000313" key="2">
    <source>
        <dbReference type="Proteomes" id="UP000035681"/>
    </source>
</evidence>
<reference evidence="3" key="1">
    <citation type="submission" date="2015-08" db="UniProtKB">
        <authorList>
            <consortium name="WormBaseParasite"/>
        </authorList>
    </citation>
    <scope>IDENTIFICATION</scope>
</reference>
<dbReference type="GO" id="GO:0097539">
    <property type="term" value="C:ciliary transition fiber"/>
    <property type="evidence" value="ECO:0007669"/>
    <property type="project" value="InterPro"/>
</dbReference>
<dbReference type="WBParaSite" id="SSTP_0001023400.1">
    <property type="protein sequence ID" value="SSTP_0001023400.1"/>
    <property type="gene ID" value="SSTP_0001023400"/>
</dbReference>
<protein>
    <submittedName>
        <fullName evidence="3">TACC_C domain-containing protein</fullName>
    </submittedName>
    <submittedName>
        <fullName evidence="4">Transforming acidic coiled-coil-containing protein C-terminal domain-containing protein</fullName>
    </submittedName>
</protein>
<dbReference type="InterPro" id="IPR033561">
    <property type="entry name" value="FBF1"/>
</dbReference>
<feature type="coiled-coil region" evidence="1">
    <location>
        <begin position="411"/>
        <end position="455"/>
    </location>
</feature>
<feature type="coiled-coil region" evidence="1">
    <location>
        <begin position="158"/>
        <end position="199"/>
    </location>
</feature>
<dbReference type="Proteomes" id="UP000035681">
    <property type="component" value="Unplaced"/>
</dbReference>
<organism evidence="3">
    <name type="scientific">Strongyloides stercoralis</name>
    <name type="common">Threadworm</name>
    <dbReference type="NCBI Taxonomy" id="6248"/>
    <lineage>
        <taxon>Eukaryota</taxon>
        <taxon>Metazoa</taxon>
        <taxon>Ecdysozoa</taxon>
        <taxon>Nematoda</taxon>
        <taxon>Chromadorea</taxon>
        <taxon>Rhabditida</taxon>
        <taxon>Tylenchina</taxon>
        <taxon>Panagrolaimomorpha</taxon>
        <taxon>Strongyloidoidea</taxon>
        <taxon>Strongyloididae</taxon>
        <taxon>Strongyloides</taxon>
    </lineage>
</organism>
<evidence type="ECO:0000313" key="3">
    <source>
        <dbReference type="WBParaSite" id="SSTP_0001023400.1"/>
    </source>
</evidence>
<feature type="coiled-coil region" evidence="1">
    <location>
        <begin position="250"/>
        <end position="284"/>
    </location>
</feature>
<keyword evidence="1" id="KW-0175">Coiled coil</keyword>
<sequence length="489" mass="57810">MTSFFDVEEGSNKSLIGELFGDNKKRSKTTFDDLLSNISSNNDQEKSLAKGGITNQKQAFQSSDLNLSLPSQTRKNPINKDLLTGLERNAGTESSDTLDELFQTNKIKSNKSTKSVNFANALFNNSSSNVSNTIATNKPILNNNKSISSTQDINDEHVKMLEQTISLLKKEISSLKYDIRSTQDEAEEWKTMYEKLQKKYTKDINDLKESHEHQLEEINIEHKKELKHQIEVIEKEAQIKAIKETDNEHFNELKKQLEKAFFTIDTLKNELNFVTDSFKEYQENTRNIFKEQLELQQEQFGEEAKIRTTEKQDIEHLYRNLKIIYEEQKRLLQIERSRLEEDRRKLRTDIEHFKKTQLEILDKIENQKIELEKLKANFLTKQHDLLVRVMNERSYIEEENQKFQMQKSMDISRIRSEAEVLEKYAREIENARIFLEDARIKYEQKNQKLNEIEKILLTECVKLEKIKIKMNDNYEEDFNTLENLEDDYF</sequence>
<dbReference type="STRING" id="6248.A0A0K0EL91"/>
<name>A0A0K0EL91_STRER</name>
<dbReference type="GO" id="GO:0060271">
    <property type="term" value="P:cilium assembly"/>
    <property type="evidence" value="ECO:0007669"/>
    <property type="project" value="InterPro"/>
</dbReference>
<proteinExistence type="predicted"/>
<keyword evidence="2" id="KW-1185">Reference proteome</keyword>
<dbReference type="GO" id="GO:0090162">
    <property type="term" value="P:establishment of epithelial cell polarity"/>
    <property type="evidence" value="ECO:0007669"/>
    <property type="project" value="InterPro"/>
</dbReference>
<dbReference type="GO" id="GO:0005814">
    <property type="term" value="C:centriole"/>
    <property type="evidence" value="ECO:0007669"/>
    <property type="project" value="TreeGrafter"/>
</dbReference>
<dbReference type="GO" id="GO:0036064">
    <property type="term" value="C:ciliary basal body"/>
    <property type="evidence" value="ECO:0007669"/>
    <property type="project" value="TreeGrafter"/>
</dbReference>
<feature type="coiled-coil region" evidence="1">
    <location>
        <begin position="322"/>
        <end position="381"/>
    </location>
</feature>
<accession>A0A0K0EL91</accession>
<evidence type="ECO:0000256" key="1">
    <source>
        <dbReference type="SAM" id="Coils"/>
    </source>
</evidence>
<dbReference type="AlphaFoldDB" id="A0A0K0EL91"/>
<dbReference type="PANTHER" id="PTHR33689">
    <property type="entry name" value="FAS-BINDING FACTOR 1"/>
    <property type="match status" value="1"/>
</dbReference>
<evidence type="ECO:0000313" key="4">
    <source>
        <dbReference type="WBParaSite" id="TCONS_00015764.p1"/>
    </source>
</evidence>
<dbReference type="WBParaSite" id="TCONS_00015764.p1">
    <property type="protein sequence ID" value="TCONS_00015764.p1"/>
    <property type="gene ID" value="XLOC_010528"/>
</dbReference>